<name>A0ABD3HIA3_9MARC</name>
<feature type="region of interest" description="Disordered" evidence="1">
    <location>
        <begin position="1051"/>
        <end position="1078"/>
    </location>
</feature>
<gene>
    <name evidence="3" type="ORF">R1sor_004898</name>
</gene>
<protein>
    <recommendedName>
        <fullName evidence="2">Reverse transcriptase domain-containing protein</fullName>
    </recommendedName>
</protein>
<dbReference type="PROSITE" id="PS50878">
    <property type="entry name" value="RT_POL"/>
    <property type="match status" value="1"/>
</dbReference>
<comment type="caution">
    <text evidence="3">The sequence shown here is derived from an EMBL/GenBank/DDBJ whole genome shotgun (WGS) entry which is preliminary data.</text>
</comment>
<keyword evidence="4" id="KW-1185">Reference proteome</keyword>
<dbReference type="PANTHER" id="PTHR31635:SF196">
    <property type="entry name" value="REVERSE TRANSCRIPTASE DOMAIN-CONTAINING PROTEIN-RELATED"/>
    <property type="match status" value="1"/>
</dbReference>
<evidence type="ECO:0000259" key="2">
    <source>
        <dbReference type="PROSITE" id="PS50878"/>
    </source>
</evidence>
<dbReference type="InterPro" id="IPR043502">
    <property type="entry name" value="DNA/RNA_pol_sf"/>
</dbReference>
<sequence length="1108" mass="126926">MVLDPRDSAGPSPLLKGSPLQVWNTVEQSGALVDAFDCALQQVGPRFTRQVVRANHLDQARLNRVYFSNSANWIQEVTRLTHECNSALSDHQSVIMELVLHRRSTQRWKNNDQYVKMDADTMANAERRKQIQRVWEEGWRMSPDPVMAWELGWGKVRDLYMEFRLEDRSKIVELGVKQNRLGIAREKLSTQSTAEDIQEYQLLERESCNRRRERNVSWTAGEQGTGGDARRMAKGKSPGTDGLSIEVLMESWEWTTGPCITYTQTVWEDGRIGLTNKTAIVKLLPKSQERLLLRNWRPISLMNLSYKIIGKILAGRLKQILPQLVDDDQTGFVEGRCIMDNVITLKLCQDMTNSTGQPTIFCKLDFEKAFDRVQHEYLWETLRAMNFHHKFISLVQMLVADGLANIQVNGKLTGTFKLQRGVRQGCPISPLLFAVSTQPLMCMLRAAERQGTLEGIRIPKGRPLLHKLFADDSGICIAASESNFLVLKSIIGEFEQISGAKLNLGKSVILPMIIDRTTPWLERTGCRLLARGEEVVYLGCKVGDGIEEIHHEQDLLGKLARKLTQWTNRFLSWPSKILLINHVLRALPIYQFLGIGLLEQGYKKLEAKCRCFLWGESAAGRQKVALIGWDRITMAKSNGGLGIRPLRDVSAGLKMKYICRLLSGETAEWATMARYLLHQEMMKRARGQELRWWSVEEGLLLLAVIPTPKNSTLRHLVKAWTRIRSSLSLAEGEWNVPKALTIAQFSLLLKRYGRGEYLNERVVLPVLKKLKYTTLIHLQNCRGVWKDIQWELQNAGIETTPMQKEEINNLQRLLRKTITRVDKLQDSDSWRWEGSEAPWKGWKQPSKFWMNILSRKEEPEDLSNKWDSQDATMQWSERWRAIWRSRGSYRSKIWLWRVLKQGFFTGERAERIGVSTDPCKRCNNEPETIQHLFWSCRKAKAVWDRLRCRAMEVGASFRIPESLLGTIDEALNRNQPKNPLIHIVPRILQSIWYARNKKIHEGRESCIPIEETLKAARFEVEGAGNSRSSKEYWETLSAKWNELTRLIGDSPVHTQRLGTPGLTASIEGSQDTSPRSAEGIGDWQQAQLNSRAMLHTAEVSMSVDVGTE</sequence>
<dbReference type="Pfam" id="PF00078">
    <property type="entry name" value="RVT_1"/>
    <property type="match status" value="1"/>
</dbReference>
<accession>A0ABD3HIA3</accession>
<dbReference type="EMBL" id="JBJQOH010000003">
    <property type="protein sequence ID" value="KAL3691247.1"/>
    <property type="molecule type" value="Genomic_DNA"/>
</dbReference>
<evidence type="ECO:0000313" key="4">
    <source>
        <dbReference type="Proteomes" id="UP001633002"/>
    </source>
</evidence>
<dbReference type="CDD" id="cd01650">
    <property type="entry name" value="RT_nLTR_like"/>
    <property type="match status" value="1"/>
</dbReference>
<dbReference type="Proteomes" id="UP001633002">
    <property type="component" value="Unassembled WGS sequence"/>
</dbReference>
<dbReference type="SUPFAM" id="SSF56672">
    <property type="entry name" value="DNA/RNA polymerases"/>
    <property type="match status" value="1"/>
</dbReference>
<feature type="region of interest" description="Disordered" evidence="1">
    <location>
        <begin position="213"/>
        <end position="240"/>
    </location>
</feature>
<evidence type="ECO:0000313" key="3">
    <source>
        <dbReference type="EMBL" id="KAL3691247.1"/>
    </source>
</evidence>
<reference evidence="3 4" key="1">
    <citation type="submission" date="2024-09" db="EMBL/GenBank/DDBJ databases">
        <title>Chromosome-scale assembly of Riccia sorocarpa.</title>
        <authorList>
            <person name="Paukszto L."/>
        </authorList>
    </citation>
    <scope>NUCLEOTIDE SEQUENCE [LARGE SCALE GENOMIC DNA]</scope>
    <source>
        <strain evidence="3">LP-2024</strain>
        <tissue evidence="3">Aerial parts of the thallus</tissue>
    </source>
</reference>
<feature type="compositionally biased region" description="Polar residues" evidence="1">
    <location>
        <begin position="1066"/>
        <end position="1075"/>
    </location>
</feature>
<dbReference type="PANTHER" id="PTHR31635">
    <property type="entry name" value="REVERSE TRANSCRIPTASE DOMAIN-CONTAINING PROTEIN-RELATED"/>
    <property type="match status" value="1"/>
</dbReference>
<proteinExistence type="predicted"/>
<feature type="domain" description="Reverse transcriptase" evidence="2">
    <location>
        <begin position="265"/>
        <end position="542"/>
    </location>
</feature>
<dbReference type="InterPro" id="IPR026960">
    <property type="entry name" value="RVT-Znf"/>
</dbReference>
<dbReference type="InterPro" id="IPR000477">
    <property type="entry name" value="RT_dom"/>
</dbReference>
<evidence type="ECO:0000256" key="1">
    <source>
        <dbReference type="SAM" id="MobiDB-lite"/>
    </source>
</evidence>
<dbReference type="Pfam" id="PF13966">
    <property type="entry name" value="zf-RVT"/>
    <property type="match status" value="1"/>
</dbReference>
<organism evidence="3 4">
    <name type="scientific">Riccia sorocarpa</name>
    <dbReference type="NCBI Taxonomy" id="122646"/>
    <lineage>
        <taxon>Eukaryota</taxon>
        <taxon>Viridiplantae</taxon>
        <taxon>Streptophyta</taxon>
        <taxon>Embryophyta</taxon>
        <taxon>Marchantiophyta</taxon>
        <taxon>Marchantiopsida</taxon>
        <taxon>Marchantiidae</taxon>
        <taxon>Marchantiales</taxon>
        <taxon>Ricciaceae</taxon>
        <taxon>Riccia</taxon>
    </lineage>
</organism>
<dbReference type="AlphaFoldDB" id="A0ABD3HIA3"/>